<comment type="caution">
    <text evidence="2">The sequence shown here is derived from an EMBL/GenBank/DDBJ whole genome shotgun (WGS) entry which is preliminary data.</text>
</comment>
<sequence length="112" mass="12755">MGRKGSVIELPRTSKFMPREDKSIAFRSRINFIRRSATVKKKDCRNNVESSADVSVGRCGRWKGKREREEVRVRIDTVSVRESEGKVGSEWGRVEGKRSGDKIRMGKGGEVR</sequence>
<keyword evidence="3" id="KW-1185">Reference proteome</keyword>
<protein>
    <submittedName>
        <fullName evidence="2">Uncharacterized protein</fullName>
    </submittedName>
</protein>
<gene>
    <name evidence="2" type="ORF">Pcinc_024400</name>
</gene>
<feature type="region of interest" description="Disordered" evidence="1">
    <location>
        <begin position="86"/>
        <end position="112"/>
    </location>
</feature>
<evidence type="ECO:0000256" key="1">
    <source>
        <dbReference type="SAM" id="MobiDB-lite"/>
    </source>
</evidence>
<accession>A0AAE1FBC1</accession>
<reference evidence="2" key="1">
    <citation type="submission" date="2023-10" db="EMBL/GenBank/DDBJ databases">
        <title>Genome assemblies of two species of porcelain crab, Petrolisthes cinctipes and Petrolisthes manimaculis (Anomura: Porcellanidae).</title>
        <authorList>
            <person name="Angst P."/>
        </authorList>
    </citation>
    <scope>NUCLEOTIDE SEQUENCE</scope>
    <source>
        <strain evidence="2">PB745_01</strain>
        <tissue evidence="2">Gill</tissue>
    </source>
</reference>
<proteinExistence type="predicted"/>
<organism evidence="2 3">
    <name type="scientific">Petrolisthes cinctipes</name>
    <name type="common">Flat porcelain crab</name>
    <dbReference type="NCBI Taxonomy" id="88211"/>
    <lineage>
        <taxon>Eukaryota</taxon>
        <taxon>Metazoa</taxon>
        <taxon>Ecdysozoa</taxon>
        <taxon>Arthropoda</taxon>
        <taxon>Crustacea</taxon>
        <taxon>Multicrustacea</taxon>
        <taxon>Malacostraca</taxon>
        <taxon>Eumalacostraca</taxon>
        <taxon>Eucarida</taxon>
        <taxon>Decapoda</taxon>
        <taxon>Pleocyemata</taxon>
        <taxon>Anomura</taxon>
        <taxon>Galatheoidea</taxon>
        <taxon>Porcellanidae</taxon>
        <taxon>Petrolisthes</taxon>
    </lineage>
</organism>
<name>A0AAE1FBC1_PETCI</name>
<dbReference type="Proteomes" id="UP001286313">
    <property type="component" value="Unassembled WGS sequence"/>
</dbReference>
<evidence type="ECO:0000313" key="2">
    <source>
        <dbReference type="EMBL" id="KAK3870364.1"/>
    </source>
</evidence>
<dbReference type="EMBL" id="JAWQEG010002680">
    <property type="protein sequence ID" value="KAK3870364.1"/>
    <property type="molecule type" value="Genomic_DNA"/>
</dbReference>
<dbReference type="AlphaFoldDB" id="A0AAE1FBC1"/>
<evidence type="ECO:0000313" key="3">
    <source>
        <dbReference type="Proteomes" id="UP001286313"/>
    </source>
</evidence>